<name>A0A8C0L0N8_CANLU</name>
<keyword evidence="2" id="KW-1185">Reference proteome</keyword>
<protein>
    <submittedName>
        <fullName evidence="1">Uncharacterized protein</fullName>
    </submittedName>
</protein>
<dbReference type="GeneTree" id="ENSGT00990000205314"/>
<accession>A0A8C0L0N8</accession>
<organism evidence="1 2">
    <name type="scientific">Canis lupus dingo</name>
    <name type="common">dingo</name>
    <dbReference type="NCBI Taxonomy" id="286419"/>
    <lineage>
        <taxon>Eukaryota</taxon>
        <taxon>Metazoa</taxon>
        <taxon>Chordata</taxon>
        <taxon>Craniata</taxon>
        <taxon>Vertebrata</taxon>
        <taxon>Euteleostomi</taxon>
        <taxon>Mammalia</taxon>
        <taxon>Eutheria</taxon>
        <taxon>Laurasiatheria</taxon>
        <taxon>Carnivora</taxon>
        <taxon>Caniformia</taxon>
        <taxon>Canidae</taxon>
        <taxon>Canis</taxon>
    </lineage>
</organism>
<dbReference type="Ensembl" id="ENSCAFT00020026668.1">
    <property type="protein sequence ID" value="ENSCAFP00020023052.1"/>
    <property type="gene ID" value="ENSCAFG00020018205.1"/>
</dbReference>
<dbReference type="AlphaFoldDB" id="A0A8C0L0N8"/>
<sequence>PLRLCGLLTPCRPLPTLSSYSHIVSACPQCLWPPPSLLVVLRAKCMIHVADFSTRQGGGIECSSSQSFCHLYMFPNATLSCSLLGPRLCLPLN</sequence>
<dbReference type="Proteomes" id="UP000694391">
    <property type="component" value="Unplaced"/>
</dbReference>
<evidence type="ECO:0000313" key="2">
    <source>
        <dbReference type="Proteomes" id="UP000694391"/>
    </source>
</evidence>
<reference evidence="1" key="2">
    <citation type="submission" date="2025-09" db="UniProtKB">
        <authorList>
            <consortium name="Ensembl"/>
        </authorList>
    </citation>
    <scope>IDENTIFICATION</scope>
</reference>
<proteinExistence type="predicted"/>
<evidence type="ECO:0000313" key="1">
    <source>
        <dbReference type="Ensembl" id="ENSCAFP00020023052.1"/>
    </source>
</evidence>
<reference evidence="1" key="1">
    <citation type="submission" date="2025-08" db="UniProtKB">
        <authorList>
            <consortium name="Ensembl"/>
        </authorList>
    </citation>
    <scope>IDENTIFICATION</scope>
</reference>